<feature type="compositionally biased region" description="Low complexity" evidence="1">
    <location>
        <begin position="182"/>
        <end position="191"/>
    </location>
</feature>
<sequence>MSGLINKVKEAIHSDKDKKHDSTTTDTHGTHNTHNTSSGLPEGSVGPHSSRAANAADPRVDSDLDSSRRTGAGHTTGGLGSTTGTAGHTTGGLGSTTGTTGHTTGGIGSHSENMGRSSGLPEGSVGPHSSRAANAADPRVDSDLDSSRRTGAGHTTGGLGSTTGTAGHTAGGIGSHSENMPGRTTGMTGNTGMTGTGMTGTGRHSENMPGHSTGLGSTGHSSGLPEGSVGPHSSRAANAADPRVDSDLDSSRRTGAGHTTGGLGSTTGTAGHTAGGIGSHSENMPGRTTGMTGNTGMTGTGMTGTGRHSENMPGHSTGLGSTGHSSGLPEGSVGPHSSRAANAADPRVDSDLDSSRRSGGLGGNTYDQTTTGTSGFSSHGTGAHGPTGTHSSGLSGTHSGSHMTGNTAYDSTNPGPAPKTAGPHKSDMLNKADPRVDSNLDGSKTLGKEKTFETSEPNFAGRDPTDATQVPPSIMQKHVPTEIAHDNLESDHSRRHSSVDKEHHRGL</sequence>
<feature type="compositionally biased region" description="Low complexity" evidence="1">
    <location>
        <begin position="286"/>
        <end position="295"/>
    </location>
</feature>
<dbReference type="AlphaFoldDB" id="A0A2L2U016"/>
<feature type="compositionally biased region" description="Basic and acidic residues" evidence="1">
    <location>
        <begin position="7"/>
        <end position="23"/>
    </location>
</feature>
<feature type="compositionally biased region" description="Basic and acidic residues" evidence="1">
    <location>
        <begin position="346"/>
        <end position="356"/>
    </location>
</feature>
<dbReference type="EMBL" id="LN649229">
    <property type="protein sequence ID" value="CEI66955.1"/>
    <property type="molecule type" value="Genomic_DNA"/>
</dbReference>
<feature type="compositionally biased region" description="Basic and acidic residues" evidence="1">
    <location>
        <begin position="242"/>
        <end position="252"/>
    </location>
</feature>
<protein>
    <recommendedName>
        <fullName evidence="4">Period circadian protein</fullName>
    </recommendedName>
</protein>
<dbReference type="Proteomes" id="UP000245910">
    <property type="component" value="Chromosome I"/>
</dbReference>
<name>A0A2L2U016_9HYPO</name>
<feature type="compositionally biased region" description="Low complexity" evidence="1">
    <location>
        <begin position="314"/>
        <end position="328"/>
    </location>
</feature>
<feature type="compositionally biased region" description="Low complexity" evidence="1">
    <location>
        <begin position="24"/>
        <end position="39"/>
    </location>
</feature>
<reference evidence="3" key="1">
    <citation type="submission" date="2014-10" db="EMBL/GenBank/DDBJ databases">
        <authorList>
            <person name="King R."/>
        </authorList>
    </citation>
    <scope>NUCLEOTIDE SEQUENCE [LARGE SCALE GENOMIC DNA]</scope>
    <source>
        <strain evidence="3">A3/5</strain>
    </source>
</reference>
<dbReference type="STRING" id="56646.A0A2L2U016"/>
<feature type="compositionally biased region" description="Low complexity" evidence="1">
    <location>
        <begin position="210"/>
        <end position="224"/>
    </location>
</feature>
<feature type="compositionally biased region" description="Basic and acidic residues" evidence="1">
    <location>
        <begin position="58"/>
        <end position="68"/>
    </location>
</feature>
<evidence type="ECO:0000256" key="1">
    <source>
        <dbReference type="SAM" id="MobiDB-lite"/>
    </source>
</evidence>
<feature type="compositionally biased region" description="Basic and acidic residues" evidence="1">
    <location>
        <begin position="424"/>
        <end position="438"/>
    </location>
</feature>
<dbReference type="PANTHER" id="PTHR39606">
    <property type="entry name" value="SURFACE PROTEIN, PUTATIVE-RELATED"/>
    <property type="match status" value="1"/>
</dbReference>
<proteinExistence type="predicted"/>
<feature type="compositionally biased region" description="Basic and acidic residues" evidence="1">
    <location>
        <begin position="138"/>
        <end position="148"/>
    </location>
</feature>
<evidence type="ECO:0000313" key="3">
    <source>
        <dbReference type="Proteomes" id="UP000245910"/>
    </source>
</evidence>
<feature type="region of interest" description="Disordered" evidence="1">
    <location>
        <begin position="1"/>
        <end position="507"/>
    </location>
</feature>
<dbReference type="PANTHER" id="PTHR39606:SF1">
    <property type="entry name" value="CELL SURFACE PROTEIN"/>
    <property type="match status" value="1"/>
</dbReference>
<feature type="compositionally biased region" description="Basic and acidic residues" evidence="1">
    <location>
        <begin position="479"/>
        <end position="507"/>
    </location>
</feature>
<keyword evidence="3" id="KW-1185">Reference proteome</keyword>
<organism evidence="2 3">
    <name type="scientific">Fusarium venenatum</name>
    <dbReference type="NCBI Taxonomy" id="56646"/>
    <lineage>
        <taxon>Eukaryota</taxon>
        <taxon>Fungi</taxon>
        <taxon>Dikarya</taxon>
        <taxon>Ascomycota</taxon>
        <taxon>Pezizomycotina</taxon>
        <taxon>Sordariomycetes</taxon>
        <taxon>Hypocreomycetidae</taxon>
        <taxon>Hypocreales</taxon>
        <taxon>Nectriaceae</taxon>
        <taxon>Fusarium</taxon>
    </lineage>
</organism>
<feature type="compositionally biased region" description="Low complexity" evidence="1">
    <location>
        <begin position="369"/>
        <end position="407"/>
    </location>
</feature>
<evidence type="ECO:0008006" key="4">
    <source>
        <dbReference type="Google" id="ProtNLM"/>
    </source>
</evidence>
<accession>A0A2L2U016</accession>
<evidence type="ECO:0000313" key="2">
    <source>
        <dbReference type="EMBL" id="CEI66955.1"/>
    </source>
</evidence>